<dbReference type="Proteomes" id="UP000186914">
    <property type="component" value="Unassembled WGS sequence"/>
</dbReference>
<accession>A0A1N7E619</accession>
<dbReference type="OrthoDB" id="218532at2157"/>
<protein>
    <recommendedName>
        <fullName evidence="1">Halobacterial output domain-containing protein</fullName>
    </recommendedName>
</protein>
<evidence type="ECO:0000313" key="2">
    <source>
        <dbReference type="EMBL" id="SIR83521.1"/>
    </source>
</evidence>
<dbReference type="AlphaFoldDB" id="A0A1N7E619"/>
<dbReference type="RefSeq" id="WP_076432281.1">
    <property type="nucleotide sequence ID" value="NZ_FTNO01000005.1"/>
</dbReference>
<organism evidence="2 3">
    <name type="scientific">Haladaptatus litoreus</name>
    <dbReference type="NCBI Taxonomy" id="553468"/>
    <lineage>
        <taxon>Archaea</taxon>
        <taxon>Methanobacteriati</taxon>
        <taxon>Methanobacteriota</taxon>
        <taxon>Stenosarchaea group</taxon>
        <taxon>Halobacteria</taxon>
        <taxon>Halobacteriales</taxon>
        <taxon>Haladaptataceae</taxon>
        <taxon>Haladaptatus</taxon>
    </lineage>
</organism>
<gene>
    <name evidence="2" type="ORF">SAMN05421858_4053</name>
</gene>
<keyword evidence="3" id="KW-1185">Reference proteome</keyword>
<proteinExistence type="predicted"/>
<sequence length="103" mass="11308">MSKSNTSRPGALPATYHTTHDWTDAESLSTTVMTAVAEAMDKEPTEIGPLYDQFDPDALDGLFSPRQGGKIRTDSHVGFTFEEYYIFIQSDGLIAVHPPEEGT</sequence>
<evidence type="ECO:0000313" key="3">
    <source>
        <dbReference type="Proteomes" id="UP000186914"/>
    </source>
</evidence>
<dbReference type="EMBL" id="FTNO01000005">
    <property type="protein sequence ID" value="SIR83521.1"/>
    <property type="molecule type" value="Genomic_DNA"/>
</dbReference>
<reference evidence="3" key="1">
    <citation type="submission" date="2017-01" db="EMBL/GenBank/DDBJ databases">
        <authorList>
            <person name="Varghese N."/>
            <person name="Submissions S."/>
        </authorList>
    </citation>
    <scope>NUCLEOTIDE SEQUENCE [LARGE SCALE GENOMIC DNA]</scope>
    <source>
        <strain evidence="3">CGMCC 1.7737</strain>
    </source>
</reference>
<dbReference type="InterPro" id="IPR040624">
    <property type="entry name" value="HalOD1"/>
</dbReference>
<evidence type="ECO:0000259" key="1">
    <source>
        <dbReference type="Pfam" id="PF18545"/>
    </source>
</evidence>
<feature type="domain" description="Halobacterial output" evidence="1">
    <location>
        <begin position="25"/>
        <end position="98"/>
    </location>
</feature>
<dbReference type="Pfam" id="PF18545">
    <property type="entry name" value="HalOD1"/>
    <property type="match status" value="1"/>
</dbReference>
<name>A0A1N7E619_9EURY</name>